<dbReference type="Proteomes" id="UP000256964">
    <property type="component" value="Unassembled WGS sequence"/>
</dbReference>
<evidence type="ECO:0000313" key="1">
    <source>
        <dbReference type="EMBL" id="RDX44468.1"/>
    </source>
</evidence>
<name>A0A371CW02_9APHY</name>
<accession>A0A371CW02</accession>
<dbReference type="AlphaFoldDB" id="A0A371CW02"/>
<reference evidence="1 2" key="1">
    <citation type="journal article" date="2018" name="Biotechnol. Biofuels">
        <title>Integrative visual omics of the white-rot fungus Polyporus brumalis exposes the biotechnological potential of its oxidative enzymes for delignifying raw plant biomass.</title>
        <authorList>
            <person name="Miyauchi S."/>
            <person name="Rancon A."/>
            <person name="Drula E."/>
            <person name="Hage H."/>
            <person name="Chaduli D."/>
            <person name="Favel A."/>
            <person name="Grisel S."/>
            <person name="Henrissat B."/>
            <person name="Herpoel-Gimbert I."/>
            <person name="Ruiz-Duenas F.J."/>
            <person name="Chevret D."/>
            <person name="Hainaut M."/>
            <person name="Lin J."/>
            <person name="Wang M."/>
            <person name="Pangilinan J."/>
            <person name="Lipzen A."/>
            <person name="Lesage-Meessen L."/>
            <person name="Navarro D."/>
            <person name="Riley R."/>
            <person name="Grigoriev I.V."/>
            <person name="Zhou S."/>
            <person name="Raouche S."/>
            <person name="Rosso M.N."/>
        </authorList>
    </citation>
    <scope>NUCLEOTIDE SEQUENCE [LARGE SCALE GENOMIC DNA]</scope>
    <source>
        <strain evidence="1 2">BRFM 1820</strain>
    </source>
</reference>
<proteinExistence type="predicted"/>
<gene>
    <name evidence="1" type="ORF">OH76DRAFT_1409047</name>
</gene>
<evidence type="ECO:0000313" key="2">
    <source>
        <dbReference type="Proteomes" id="UP000256964"/>
    </source>
</evidence>
<dbReference type="EMBL" id="KZ857449">
    <property type="protein sequence ID" value="RDX44468.1"/>
    <property type="molecule type" value="Genomic_DNA"/>
</dbReference>
<keyword evidence="2" id="KW-1185">Reference proteome</keyword>
<organism evidence="1 2">
    <name type="scientific">Lentinus brumalis</name>
    <dbReference type="NCBI Taxonomy" id="2498619"/>
    <lineage>
        <taxon>Eukaryota</taxon>
        <taxon>Fungi</taxon>
        <taxon>Dikarya</taxon>
        <taxon>Basidiomycota</taxon>
        <taxon>Agaricomycotina</taxon>
        <taxon>Agaricomycetes</taxon>
        <taxon>Polyporales</taxon>
        <taxon>Polyporaceae</taxon>
        <taxon>Lentinus</taxon>
    </lineage>
</organism>
<protein>
    <submittedName>
        <fullName evidence="1">Uncharacterized protein</fullName>
    </submittedName>
</protein>
<sequence>MRGSKSTLPRSSIQSDFGGPLKLCRMLIVTQILLVGLNPGRAKHTTLLTISAELPVLEGTTAALYHPGKLGIIGPMPVLVKPNIVDCRLPNMHLSIRTRQQHTPFGRNYGASRYAFTEACEASAGMGRGRQIFRVAMESSLDSLTPGWLLH</sequence>